<dbReference type="PANTHER" id="PTHR33973:SF4">
    <property type="entry name" value="OS07G0153300 PROTEIN"/>
    <property type="match status" value="1"/>
</dbReference>
<evidence type="ECO:0000313" key="3">
    <source>
        <dbReference type="Proteomes" id="UP000070444"/>
    </source>
</evidence>
<feature type="transmembrane region" description="Helical" evidence="1">
    <location>
        <begin position="481"/>
        <end position="500"/>
    </location>
</feature>
<protein>
    <recommendedName>
        <fullName evidence="4">DUF1365-domain-containing protein</fullName>
    </recommendedName>
</protein>
<gene>
    <name evidence="2" type="ORF">CONCODRAFT_13164</name>
</gene>
<dbReference type="Pfam" id="PF07103">
    <property type="entry name" value="DUF1365"/>
    <property type="match status" value="1"/>
</dbReference>
<proteinExistence type="predicted"/>
<keyword evidence="3" id="KW-1185">Reference proteome</keyword>
<evidence type="ECO:0000313" key="2">
    <source>
        <dbReference type="EMBL" id="KXN65296.1"/>
    </source>
</evidence>
<dbReference type="EMBL" id="KQ964919">
    <property type="protein sequence ID" value="KXN65296.1"/>
    <property type="molecule type" value="Genomic_DNA"/>
</dbReference>
<evidence type="ECO:0000256" key="1">
    <source>
        <dbReference type="SAM" id="Phobius"/>
    </source>
</evidence>
<dbReference type="PANTHER" id="PTHR33973">
    <property type="entry name" value="OS07G0153300 PROTEIN"/>
    <property type="match status" value="1"/>
</dbReference>
<dbReference type="OrthoDB" id="3340520at2759"/>
<keyword evidence="1" id="KW-0812">Transmembrane</keyword>
<organism evidence="2 3">
    <name type="scientific">Conidiobolus coronatus (strain ATCC 28846 / CBS 209.66 / NRRL 28638)</name>
    <name type="common">Delacroixia coronata</name>
    <dbReference type="NCBI Taxonomy" id="796925"/>
    <lineage>
        <taxon>Eukaryota</taxon>
        <taxon>Fungi</taxon>
        <taxon>Fungi incertae sedis</taxon>
        <taxon>Zoopagomycota</taxon>
        <taxon>Entomophthoromycotina</taxon>
        <taxon>Entomophthoromycetes</taxon>
        <taxon>Entomophthorales</taxon>
        <taxon>Ancylistaceae</taxon>
        <taxon>Conidiobolus</taxon>
    </lineage>
</organism>
<name>A0A137NRA0_CONC2</name>
<sequence length="573" mass="69103">MTSELSNQYEPPYLYFVRTFHKRNSPIEHKFEYPLFFVGIDILNPCINYNKHGLPKWLFNVNGTGILSIREDDYLGSSHSNLKDRFLHLIETTTEIKRGEIDKVLLITTPRVFGYAFNPVSFYFIYNFESKLIGCVYEVNNTFGEKYWYPMVLNEDQLDQPSKSLEFIQPKKFHVSPLNHRHGHYKTRLIDPLIHKYLKVSISLVKDTTDKQAWFYADVQGIQKPLNLVTYFQLLFNYPINVFLTFPRILYQAYQLHYKKQLKIFPRPNPIDQTLVKKKPSSREVKFRELCLEWFRRLINYHGDYELEVIGPQTNEYYQFIPTKNSSSRLEKIKLVLNSYDLYTSIVLYSTDEREFSLSLGLSHMTNSFSCDQLASFIDLISTTLPTPSHDPKTWAWFFSLNTKARLYFKKNYWRMDWYEFQEDSLFDQMPNWLAQMSVPLKKQQVRRRKTPSWLEPIDEPRHHPIDQIYFDSFDYIIDYWYLYFNLILFTITLFLQGLFDKLEMRVFYYLANFHENYNMLRKSQRFLDYCQLYFQGQLLNTENESEYFREVPNQLEREKMNTFLSVMDEFEE</sequence>
<keyword evidence="1" id="KW-0472">Membrane</keyword>
<dbReference type="STRING" id="796925.A0A137NRA0"/>
<keyword evidence="1" id="KW-1133">Transmembrane helix</keyword>
<dbReference type="Proteomes" id="UP000070444">
    <property type="component" value="Unassembled WGS sequence"/>
</dbReference>
<evidence type="ECO:0008006" key="4">
    <source>
        <dbReference type="Google" id="ProtNLM"/>
    </source>
</evidence>
<dbReference type="AlphaFoldDB" id="A0A137NRA0"/>
<reference evidence="2 3" key="1">
    <citation type="journal article" date="2015" name="Genome Biol. Evol.">
        <title>Phylogenomic analyses indicate that early fungi evolved digesting cell walls of algal ancestors of land plants.</title>
        <authorList>
            <person name="Chang Y."/>
            <person name="Wang S."/>
            <person name="Sekimoto S."/>
            <person name="Aerts A.L."/>
            <person name="Choi C."/>
            <person name="Clum A."/>
            <person name="LaButti K.M."/>
            <person name="Lindquist E.A."/>
            <person name="Yee Ngan C."/>
            <person name="Ohm R.A."/>
            <person name="Salamov A.A."/>
            <person name="Grigoriev I.V."/>
            <person name="Spatafora J.W."/>
            <person name="Berbee M.L."/>
        </authorList>
    </citation>
    <scope>NUCLEOTIDE SEQUENCE [LARGE SCALE GENOMIC DNA]</scope>
    <source>
        <strain evidence="2 3">NRRL 28638</strain>
    </source>
</reference>
<accession>A0A137NRA0</accession>
<dbReference type="InterPro" id="IPR010775">
    <property type="entry name" value="DUF1365"/>
</dbReference>